<reference evidence="2 3" key="1">
    <citation type="journal article" date="2020" name="Phytopathology">
        <title>Genome Sequence Resources of Colletotrichum truncatum, C. plurivorum, C. musicola, and C. sojae: Four Species Pathogenic to Soybean (Glycine max).</title>
        <authorList>
            <person name="Rogerio F."/>
            <person name="Boufleur T.R."/>
            <person name="Ciampi-Guillardi M."/>
            <person name="Sukno S.A."/>
            <person name="Thon M.R."/>
            <person name="Massola Junior N.S."/>
            <person name="Baroncelli R."/>
        </authorList>
    </citation>
    <scope>NUCLEOTIDE SEQUENCE [LARGE SCALE GENOMIC DNA]</scope>
    <source>
        <strain evidence="2 3">LFN0009</strain>
    </source>
</reference>
<name>A0A8H6IVN4_9PEZI</name>
<dbReference type="AlphaFoldDB" id="A0A8H6IVN4"/>
<dbReference type="PANTHER" id="PTHR36681:SF3">
    <property type="entry name" value="NUCLEAR GTPASE, GERMINAL CENTER-ASSOCIATED, TANDEM DUPLICATE 3"/>
    <property type="match status" value="1"/>
</dbReference>
<accession>A0A8H6IVN4</accession>
<dbReference type="InterPro" id="IPR027417">
    <property type="entry name" value="P-loop_NTPase"/>
</dbReference>
<dbReference type="PANTHER" id="PTHR36681">
    <property type="entry name" value="NUCLEAR GTPASE, GERMINAL CENTER-ASSOCIATED, TANDEM DUPLICATE 3"/>
    <property type="match status" value="1"/>
</dbReference>
<gene>
    <name evidence="2" type="ORF">CSOJ01_12128</name>
</gene>
<evidence type="ECO:0000313" key="2">
    <source>
        <dbReference type="EMBL" id="KAF6800951.1"/>
    </source>
</evidence>
<comment type="caution">
    <text evidence="2">The sequence shown here is derived from an EMBL/GenBank/DDBJ whole genome shotgun (WGS) entry which is preliminary data.</text>
</comment>
<dbReference type="Proteomes" id="UP000652219">
    <property type="component" value="Unassembled WGS sequence"/>
</dbReference>
<evidence type="ECO:0000313" key="3">
    <source>
        <dbReference type="Proteomes" id="UP000652219"/>
    </source>
</evidence>
<keyword evidence="3" id="KW-1185">Reference proteome</keyword>
<sequence>MDQGQRKGETAQRKVKPKVDTKAKPDKISTARALHAQIDLSAIKNVINEDSIPALEKASKQGLGLLHELGPHLRDLASLDANSTAGKDDASRWAEKVDRIISLSRPIPTLIGVVGPTGAGKSSLINGLLGEEQPCLTAEVEFISSSAWAEEIDHLLKDIIGDESAQDGEGEEEKKSAFERVAAVYPKISPQIIPKMSVDDFLTDVDVQRVLGQTVFLKDSSSKGLYKQIQGYIESKAKGNSTTMAHWPLIKVVRVFTKAGALSTGAVLVDLKECSALWIVTPINRAVDDKAANELMGDSFRRQMMFDGLYTAVTVICSKTDDIRVEEAISNLGLSEKLAHDLEQVRSLKNEKRSLETKIPELKGYRGKLRSRIRETDDDADAFDAALERIRNGQTVEQSLSKLGKRKFAAVGEVDVKENEEAFDPNQAGKDYTRISENLPVFCVSSHAYQRMNGQMMVGDFTTAGFRNRLDTGITDLQAHAKALAGSPRAAQCREILSNLIALLSSISYWVTGQDIELAGQDKMSIMQFLKGSADDLDTRLAQSAASCSRKFDRALESELFDKFDDLVEVAVREGIKIAEKCFLPSRLGGLNPNPFRGICNHGGVRIPRSRDGGRSVDLHKELATRLTTEILRSWDLIFNRAVPLVLDQFLRDCTQHLGGFIHVLQQKYITSRPLHAALELLSTEVDEIIDRVSVISVDIKKYITKSQREANRAFVGPIRKAMLPVWAECTKITGEERWDIIFRSSVGMTAQQLRSMGVEFHGMLREGLREIYYTDLMGAVSSTFKSATENRKLSDEEIRLREAVTAILLTIPDRFNQD</sequence>
<dbReference type="EMBL" id="WIGN01000301">
    <property type="protein sequence ID" value="KAF6800951.1"/>
    <property type="molecule type" value="Genomic_DNA"/>
</dbReference>
<dbReference type="SUPFAM" id="SSF52540">
    <property type="entry name" value="P-loop containing nucleoside triphosphate hydrolases"/>
    <property type="match status" value="1"/>
</dbReference>
<organism evidence="2 3">
    <name type="scientific">Colletotrichum sojae</name>
    <dbReference type="NCBI Taxonomy" id="2175907"/>
    <lineage>
        <taxon>Eukaryota</taxon>
        <taxon>Fungi</taxon>
        <taxon>Dikarya</taxon>
        <taxon>Ascomycota</taxon>
        <taxon>Pezizomycotina</taxon>
        <taxon>Sordariomycetes</taxon>
        <taxon>Hypocreomycetidae</taxon>
        <taxon>Glomerellales</taxon>
        <taxon>Glomerellaceae</taxon>
        <taxon>Colletotrichum</taxon>
        <taxon>Colletotrichum orchidearum species complex</taxon>
    </lineage>
</organism>
<feature type="region of interest" description="Disordered" evidence="1">
    <location>
        <begin position="1"/>
        <end position="28"/>
    </location>
</feature>
<proteinExistence type="predicted"/>
<dbReference type="Gene3D" id="3.40.50.300">
    <property type="entry name" value="P-loop containing nucleotide triphosphate hydrolases"/>
    <property type="match status" value="1"/>
</dbReference>
<evidence type="ECO:0000256" key="1">
    <source>
        <dbReference type="SAM" id="MobiDB-lite"/>
    </source>
</evidence>
<protein>
    <submittedName>
        <fullName evidence="2">Tat pathway signal sequence</fullName>
    </submittedName>
</protein>